<accession>A0A8S1HZT9</accession>
<keyword evidence="1" id="KW-1133">Transmembrane helix</keyword>
<comment type="caution">
    <text evidence="2">The sequence shown here is derived from an EMBL/GenBank/DDBJ whole genome shotgun (WGS) entry which is preliminary data.</text>
</comment>
<evidence type="ECO:0000256" key="1">
    <source>
        <dbReference type="SAM" id="Phobius"/>
    </source>
</evidence>
<dbReference type="Proteomes" id="UP000835052">
    <property type="component" value="Unassembled WGS sequence"/>
</dbReference>
<dbReference type="OrthoDB" id="5869567at2759"/>
<keyword evidence="3" id="KW-1185">Reference proteome</keyword>
<feature type="transmembrane region" description="Helical" evidence="1">
    <location>
        <begin position="153"/>
        <end position="175"/>
    </location>
</feature>
<proteinExistence type="predicted"/>
<feature type="transmembrane region" description="Helical" evidence="1">
    <location>
        <begin position="313"/>
        <end position="335"/>
    </location>
</feature>
<feature type="transmembrane region" description="Helical" evidence="1">
    <location>
        <begin position="12"/>
        <end position="29"/>
    </location>
</feature>
<feature type="transmembrane region" description="Helical" evidence="1">
    <location>
        <begin position="400"/>
        <end position="425"/>
    </location>
</feature>
<feature type="transmembrane region" description="Helical" evidence="1">
    <location>
        <begin position="196"/>
        <end position="219"/>
    </location>
</feature>
<dbReference type="EMBL" id="CAJGYM010000165">
    <property type="protein sequence ID" value="CAD6199296.1"/>
    <property type="molecule type" value="Genomic_DNA"/>
</dbReference>
<gene>
    <name evidence="2" type="ORF">CAUJ_LOCUS15199</name>
</gene>
<name>A0A8S1HZT9_9PELO</name>
<sequence>MSSISTTRSHRSIVLQALPISIYSFISSFDRFFLFLKYNDVSLFVLGFILFISCFLMSGYVVPFSFIIGNSRKRKIPHTLVFIDAVLCLHRVFTFYEIGEGFRKKLKCFLVLAIFSSVPFAIVLIVYMGLYISFRIFPTSTVNEMIDSILQSYIISLTVKMTLVVFTICGYLLILCSIKKQMANSTVATPRSHKTIVLQALPISIYSLIASFDRFFFFLNFENMHLLIFGSILFLASIFASGYVVPISFIIGNSQKRKMFLYIIRLDIKKQMADSTVATSRSHKTIVLQALPISIYSFFASFDRFFFFLNIDGLHLLLLGSNLFLASIFAAGYVVPMSFIIGNSQKREIFLYIIRILAFATFLSIPVAMMLIIYMGLYIADKIVPSMAFNTTSEDMIQPYYVAYTFKMTLVVFTICGYLFILWNIKKETSNSSKFKKERRLTFSAIVPFVVVTQ</sequence>
<reference evidence="2" key="1">
    <citation type="submission" date="2020-10" db="EMBL/GenBank/DDBJ databases">
        <authorList>
            <person name="Kikuchi T."/>
        </authorList>
    </citation>
    <scope>NUCLEOTIDE SEQUENCE</scope>
    <source>
        <strain evidence="2">NKZ352</strain>
    </source>
</reference>
<feature type="transmembrane region" description="Helical" evidence="1">
    <location>
        <begin position="356"/>
        <end position="380"/>
    </location>
</feature>
<feature type="transmembrane region" description="Helical" evidence="1">
    <location>
        <begin position="225"/>
        <end position="251"/>
    </location>
</feature>
<dbReference type="AlphaFoldDB" id="A0A8S1HZT9"/>
<evidence type="ECO:0000313" key="2">
    <source>
        <dbReference type="EMBL" id="CAD6199296.1"/>
    </source>
</evidence>
<feature type="transmembrane region" description="Helical" evidence="1">
    <location>
        <begin position="109"/>
        <end position="133"/>
    </location>
</feature>
<evidence type="ECO:0000313" key="3">
    <source>
        <dbReference type="Proteomes" id="UP000835052"/>
    </source>
</evidence>
<feature type="transmembrane region" description="Helical" evidence="1">
    <location>
        <begin position="286"/>
        <end position="307"/>
    </location>
</feature>
<feature type="transmembrane region" description="Helical" evidence="1">
    <location>
        <begin position="41"/>
        <end position="68"/>
    </location>
</feature>
<keyword evidence="1" id="KW-0472">Membrane</keyword>
<keyword evidence="1" id="KW-0812">Transmembrane</keyword>
<organism evidence="2 3">
    <name type="scientific">Caenorhabditis auriculariae</name>
    <dbReference type="NCBI Taxonomy" id="2777116"/>
    <lineage>
        <taxon>Eukaryota</taxon>
        <taxon>Metazoa</taxon>
        <taxon>Ecdysozoa</taxon>
        <taxon>Nematoda</taxon>
        <taxon>Chromadorea</taxon>
        <taxon>Rhabditida</taxon>
        <taxon>Rhabditina</taxon>
        <taxon>Rhabditomorpha</taxon>
        <taxon>Rhabditoidea</taxon>
        <taxon>Rhabditidae</taxon>
        <taxon>Peloderinae</taxon>
        <taxon>Caenorhabditis</taxon>
    </lineage>
</organism>
<protein>
    <submittedName>
        <fullName evidence="2">Uncharacterized protein</fullName>
    </submittedName>
</protein>